<organism evidence="1 2">
    <name type="scientific">Araneus ventricosus</name>
    <name type="common">Orbweaver spider</name>
    <name type="synonym">Epeira ventricosa</name>
    <dbReference type="NCBI Taxonomy" id="182803"/>
    <lineage>
        <taxon>Eukaryota</taxon>
        <taxon>Metazoa</taxon>
        <taxon>Ecdysozoa</taxon>
        <taxon>Arthropoda</taxon>
        <taxon>Chelicerata</taxon>
        <taxon>Arachnida</taxon>
        <taxon>Araneae</taxon>
        <taxon>Araneomorphae</taxon>
        <taxon>Entelegynae</taxon>
        <taxon>Araneoidea</taxon>
        <taxon>Araneidae</taxon>
        <taxon>Araneus</taxon>
    </lineage>
</organism>
<protein>
    <submittedName>
        <fullName evidence="1">Uncharacterized protein</fullName>
    </submittedName>
</protein>
<reference evidence="1 2" key="1">
    <citation type="journal article" date="2019" name="Sci. Rep.">
        <title>Orb-weaving spider Araneus ventricosus genome elucidates the spidroin gene catalogue.</title>
        <authorList>
            <person name="Kono N."/>
            <person name="Nakamura H."/>
            <person name="Ohtoshi R."/>
            <person name="Moran D.A.P."/>
            <person name="Shinohara A."/>
            <person name="Yoshida Y."/>
            <person name="Fujiwara M."/>
            <person name="Mori M."/>
            <person name="Tomita M."/>
            <person name="Arakawa K."/>
        </authorList>
    </citation>
    <scope>NUCLEOTIDE SEQUENCE [LARGE SCALE GENOMIC DNA]</scope>
</reference>
<dbReference type="Proteomes" id="UP000499080">
    <property type="component" value="Unassembled WGS sequence"/>
</dbReference>
<accession>A0A4Y2SIU9</accession>
<dbReference type="AlphaFoldDB" id="A0A4Y2SIU9"/>
<keyword evidence="2" id="KW-1185">Reference proteome</keyword>
<comment type="caution">
    <text evidence="1">The sequence shown here is derived from an EMBL/GenBank/DDBJ whole genome shotgun (WGS) entry which is preliminary data.</text>
</comment>
<name>A0A4Y2SIU9_ARAVE</name>
<sequence length="113" mass="12951">MLKATEKRHCVPSCCRGGEAAVSVSILYWGGLMRRMRGSRRMKILLTQGAIRWVDGDRKCTFRTAIVTITERVTRINVNTRYLPARRDTTAFFNQEDPSCKDLVINTCVLREI</sequence>
<proteinExistence type="predicted"/>
<dbReference type="EMBL" id="BGPR01021692">
    <property type="protein sequence ID" value="GBN87209.1"/>
    <property type="molecule type" value="Genomic_DNA"/>
</dbReference>
<evidence type="ECO:0000313" key="2">
    <source>
        <dbReference type="Proteomes" id="UP000499080"/>
    </source>
</evidence>
<evidence type="ECO:0000313" key="1">
    <source>
        <dbReference type="EMBL" id="GBN87209.1"/>
    </source>
</evidence>
<gene>
    <name evidence="1" type="ORF">AVEN_145011_1</name>
</gene>